<dbReference type="InterPro" id="IPR051592">
    <property type="entry name" value="HERV-K_Pro_peptidase_A2"/>
</dbReference>
<keyword evidence="5" id="KW-1185">Reference proteome</keyword>
<protein>
    <submittedName>
        <fullName evidence="4">POK9 protein</fullName>
    </submittedName>
</protein>
<dbReference type="SUPFAM" id="SSF51283">
    <property type="entry name" value="dUTPase-like"/>
    <property type="match status" value="1"/>
</dbReference>
<dbReference type="AlphaFoldDB" id="A0A7K8E7N5"/>
<dbReference type="PANTHER" id="PTHR19422:SF123">
    <property type="entry name" value="RT1 CLASS I, LOCUS CE15"/>
    <property type="match status" value="1"/>
</dbReference>
<keyword evidence="2" id="KW-0378">Hydrolase</keyword>
<evidence type="ECO:0000313" key="4">
    <source>
        <dbReference type="EMBL" id="NXB46919.1"/>
    </source>
</evidence>
<proteinExistence type="predicted"/>
<feature type="domain" description="Peptidase A2" evidence="3">
    <location>
        <begin position="145"/>
        <end position="158"/>
    </location>
</feature>
<organism evidence="4 5">
    <name type="scientific">Leucopsar rothschildi</name>
    <name type="common">Bali myna</name>
    <name type="synonym">Rothschild's mynah</name>
    <dbReference type="NCBI Taxonomy" id="127929"/>
    <lineage>
        <taxon>Eukaryota</taxon>
        <taxon>Metazoa</taxon>
        <taxon>Chordata</taxon>
        <taxon>Craniata</taxon>
        <taxon>Vertebrata</taxon>
        <taxon>Euteleostomi</taxon>
        <taxon>Archelosauria</taxon>
        <taxon>Archosauria</taxon>
        <taxon>Dinosauria</taxon>
        <taxon>Saurischia</taxon>
        <taxon>Theropoda</taxon>
        <taxon>Coelurosauria</taxon>
        <taxon>Aves</taxon>
        <taxon>Neognathae</taxon>
        <taxon>Neoaves</taxon>
        <taxon>Telluraves</taxon>
        <taxon>Australaves</taxon>
        <taxon>Passeriformes</taxon>
        <taxon>Sturnidae</taxon>
        <taxon>Leucopsar</taxon>
    </lineage>
</organism>
<dbReference type="Pfam" id="PF00692">
    <property type="entry name" value="dUTPase"/>
    <property type="match status" value="1"/>
</dbReference>
<evidence type="ECO:0000256" key="1">
    <source>
        <dbReference type="ARBA" id="ARBA00022670"/>
    </source>
</evidence>
<reference evidence="4 5" key="1">
    <citation type="submission" date="2019-09" db="EMBL/GenBank/DDBJ databases">
        <title>Bird 10,000 Genomes (B10K) Project - Family phase.</title>
        <authorList>
            <person name="Zhang G."/>
        </authorList>
    </citation>
    <scope>NUCLEOTIDE SEQUENCE [LARGE SCALE GENOMIC DNA]</scope>
    <source>
        <strain evidence="4">B10K-DU-002-02</strain>
        <tissue evidence="4">Muscle</tissue>
    </source>
</reference>
<evidence type="ECO:0000256" key="2">
    <source>
        <dbReference type="ARBA" id="ARBA00022750"/>
    </source>
</evidence>
<dbReference type="InterPro" id="IPR029054">
    <property type="entry name" value="dUTPase-like"/>
</dbReference>
<dbReference type="PANTHER" id="PTHR19422">
    <property type="entry name" value="GAG RETROVIRAL POLYPROTEIN"/>
    <property type="match status" value="1"/>
</dbReference>
<accession>A0A7K8E7N5</accession>
<dbReference type="GO" id="GO:0004190">
    <property type="term" value="F:aspartic-type endopeptidase activity"/>
    <property type="evidence" value="ECO:0007669"/>
    <property type="project" value="UniProtKB-KW"/>
</dbReference>
<feature type="non-terminal residue" evidence="4">
    <location>
        <position position="1"/>
    </location>
</feature>
<dbReference type="PROSITE" id="PS50175">
    <property type="entry name" value="ASP_PROT_RETROV"/>
    <property type="match status" value="1"/>
</dbReference>
<dbReference type="Gene3D" id="2.70.40.10">
    <property type="match status" value="1"/>
</dbReference>
<dbReference type="Proteomes" id="UP000522331">
    <property type="component" value="Unassembled WGS sequence"/>
</dbReference>
<comment type="caution">
    <text evidence="4">The sequence shown here is derived from an EMBL/GenBank/DDBJ whole genome shotgun (WGS) entry which is preliminary data.</text>
</comment>
<evidence type="ECO:0000259" key="3">
    <source>
        <dbReference type="PROSITE" id="PS50175"/>
    </source>
</evidence>
<dbReference type="EMBL" id="VZTC01004140">
    <property type="protein sequence ID" value="NXB46919.1"/>
    <property type="molecule type" value="Genomic_DNA"/>
</dbReference>
<feature type="non-terminal residue" evidence="4">
    <location>
        <position position="158"/>
    </location>
</feature>
<gene>
    <name evidence="4" type="primary">Ervk9_1</name>
    <name evidence="4" type="ORF">LEUROT_R05197</name>
</gene>
<sequence length="158" mass="16714">SGSLGLDLAVTVDVTLIDNRPQKVPTGVKGPLIIGGQAHGALLGWSSSSMKGLFVLPGHIDVDYNGEICIMAQTHFPPMYIPKGRRIAQLVPMQQLTVAMTPANKEEQGVKGFGSMGGLALLTPSMENHPVVNVVIMCGQQTLYLPVLLDPGSDLTII</sequence>
<dbReference type="GO" id="GO:0006508">
    <property type="term" value="P:proteolysis"/>
    <property type="evidence" value="ECO:0007669"/>
    <property type="project" value="UniProtKB-KW"/>
</dbReference>
<name>A0A7K8E7N5_LEURO</name>
<evidence type="ECO:0000313" key="5">
    <source>
        <dbReference type="Proteomes" id="UP000522331"/>
    </source>
</evidence>
<keyword evidence="1" id="KW-0645">Protease</keyword>
<keyword evidence="2" id="KW-0064">Aspartyl protease</keyword>
<dbReference type="InterPro" id="IPR001995">
    <property type="entry name" value="Peptidase_A2_cat"/>
</dbReference>
<dbReference type="InterPro" id="IPR036157">
    <property type="entry name" value="dUTPase-like_sf"/>
</dbReference>